<dbReference type="PANTHER" id="PTHR38781:SF1">
    <property type="entry name" value="ANTITOXIN DINJ-RELATED"/>
    <property type="match status" value="1"/>
</dbReference>
<dbReference type="AlphaFoldDB" id="A0A1K2I9D0"/>
<evidence type="ECO:0000313" key="4">
    <source>
        <dbReference type="EMBL" id="SFZ89010.1"/>
    </source>
</evidence>
<evidence type="ECO:0000256" key="2">
    <source>
        <dbReference type="ARBA" id="ARBA00022649"/>
    </source>
</evidence>
<reference evidence="4" key="1">
    <citation type="submission" date="2016-11" db="EMBL/GenBank/DDBJ databases">
        <authorList>
            <person name="Jaros S."/>
            <person name="Januszkiewicz K."/>
            <person name="Wedrychowicz H."/>
        </authorList>
    </citation>
    <scope>NUCLEOTIDE SEQUENCE</scope>
    <source>
        <strain evidence="4">ACA-DC 565</strain>
    </source>
</reference>
<feature type="compositionally biased region" description="Polar residues" evidence="3">
    <location>
        <begin position="66"/>
        <end position="78"/>
    </location>
</feature>
<keyword evidence="2" id="KW-1277">Toxin-antitoxin system</keyword>
<evidence type="ECO:0000256" key="3">
    <source>
        <dbReference type="SAM" id="MobiDB-lite"/>
    </source>
</evidence>
<gene>
    <name evidence="4" type="ORF">LREN565_2123</name>
</gene>
<dbReference type="NCBIfam" id="TIGR02384">
    <property type="entry name" value="RelB_DinJ"/>
    <property type="match status" value="1"/>
</dbReference>
<dbReference type="InterPro" id="IPR007337">
    <property type="entry name" value="RelB/DinJ"/>
</dbReference>
<accession>A0A1K2I9D0</accession>
<dbReference type="PANTHER" id="PTHR38781">
    <property type="entry name" value="ANTITOXIN DINJ-RELATED"/>
    <property type="match status" value="1"/>
</dbReference>
<dbReference type="GO" id="GO:0006355">
    <property type="term" value="P:regulation of DNA-templated transcription"/>
    <property type="evidence" value="ECO:0007669"/>
    <property type="project" value="InterPro"/>
</dbReference>
<feature type="region of interest" description="Disordered" evidence="3">
    <location>
        <begin position="64"/>
        <end position="87"/>
    </location>
</feature>
<dbReference type="EMBL" id="LT634362">
    <property type="protein sequence ID" value="SFZ89010.1"/>
    <property type="molecule type" value="Genomic_DNA"/>
</dbReference>
<comment type="similarity">
    <text evidence="1">Belongs to the RelB/DinJ antitoxin family.</text>
</comment>
<organism evidence="4">
    <name type="scientific">Loigolactobacillus rennini</name>
    <dbReference type="NCBI Taxonomy" id="238013"/>
    <lineage>
        <taxon>Bacteria</taxon>
        <taxon>Bacillati</taxon>
        <taxon>Bacillota</taxon>
        <taxon>Bacilli</taxon>
        <taxon>Lactobacillales</taxon>
        <taxon>Lactobacillaceae</taxon>
        <taxon>Loigolactobacillus</taxon>
    </lineage>
</organism>
<sequence>MSDTRISIRVDGATKAEAKKLYDKLGLDMSTAITLFLKQSIREQSLPFAVTLDTKENRKARAGALNSHNLHSANSVEQLMNKLDHES</sequence>
<dbReference type="GO" id="GO:0006351">
    <property type="term" value="P:DNA-templated transcription"/>
    <property type="evidence" value="ECO:0007669"/>
    <property type="project" value="TreeGrafter"/>
</dbReference>
<evidence type="ECO:0000256" key="1">
    <source>
        <dbReference type="ARBA" id="ARBA00010562"/>
    </source>
</evidence>
<dbReference type="Gene3D" id="1.10.1220.10">
    <property type="entry name" value="Met repressor-like"/>
    <property type="match status" value="1"/>
</dbReference>
<proteinExistence type="inferred from homology"/>
<evidence type="ECO:0008006" key="5">
    <source>
        <dbReference type="Google" id="ProtNLM"/>
    </source>
</evidence>
<dbReference type="InterPro" id="IPR013321">
    <property type="entry name" value="Arc_rbn_hlx_hlx"/>
</dbReference>
<name>A0A1K2I9D0_9LACO</name>
<protein>
    <recommendedName>
        <fullName evidence="5">DNA-damage-inducible protein J</fullName>
    </recommendedName>
</protein>
<dbReference type="Pfam" id="PF04221">
    <property type="entry name" value="RelB"/>
    <property type="match status" value="1"/>
</dbReference>